<keyword evidence="3" id="KW-0689">Ribosomal protein</keyword>
<evidence type="ECO:0000256" key="8">
    <source>
        <dbReference type="SAM" id="MobiDB-lite"/>
    </source>
</evidence>
<dbReference type="Gene3D" id="6.10.330.20">
    <property type="match status" value="1"/>
</dbReference>
<feature type="region of interest" description="Disordered" evidence="8">
    <location>
        <begin position="231"/>
        <end position="303"/>
    </location>
</feature>
<feature type="compositionally biased region" description="Low complexity" evidence="8">
    <location>
        <begin position="84"/>
        <end position="98"/>
    </location>
</feature>
<dbReference type="HOGENOM" id="CLU_918329_0_0_1"/>
<gene>
    <name evidence="9" type="ORF">CC1G_03012</name>
</gene>
<feature type="compositionally biased region" description="Low complexity" evidence="8">
    <location>
        <begin position="236"/>
        <end position="266"/>
    </location>
</feature>
<dbReference type="InterPro" id="IPR038340">
    <property type="entry name" value="MRP-L47_sf"/>
</dbReference>
<evidence type="ECO:0000313" key="9">
    <source>
        <dbReference type="EMBL" id="EAU85989.2"/>
    </source>
</evidence>
<evidence type="ECO:0000256" key="6">
    <source>
        <dbReference type="ARBA" id="ARBA00035289"/>
    </source>
</evidence>
<dbReference type="EMBL" id="AACS02000008">
    <property type="protein sequence ID" value="EAU85989.2"/>
    <property type="molecule type" value="Genomic_DNA"/>
</dbReference>
<feature type="region of interest" description="Disordered" evidence="8">
    <location>
        <begin position="79"/>
        <end position="104"/>
    </location>
</feature>
<evidence type="ECO:0000256" key="5">
    <source>
        <dbReference type="ARBA" id="ARBA00023274"/>
    </source>
</evidence>
<evidence type="ECO:0000313" key="10">
    <source>
        <dbReference type="Proteomes" id="UP000001861"/>
    </source>
</evidence>
<dbReference type="PANTHER" id="PTHR21183:SF18">
    <property type="entry name" value="LARGE RIBOSOMAL SUBUNIT PROTEIN UL29M"/>
    <property type="match status" value="1"/>
</dbReference>
<dbReference type="GeneID" id="6012461"/>
<proteinExistence type="inferred from homology"/>
<dbReference type="OrthoDB" id="270763at2759"/>
<feature type="compositionally biased region" description="Low complexity" evidence="8">
    <location>
        <begin position="273"/>
        <end position="282"/>
    </location>
</feature>
<keyword evidence="10" id="KW-1185">Reference proteome</keyword>
<sequence>MSRSSKELARYATNVRRSCFKPDLVPKVDDRKPGTWVILRHSIVHFSVPSVISRAEVEFQQENRKRITMVVVVQRGMKPGIGRTGRSSRSVSRGTPGPHRADWRTGKVPDLHTLWYVTLRERNLLATQREEARRMGIKINLQAQTVMAGACRKTMARIKAVMNERRLAYQGAVKLIKEHQEQIEDKKLLQLRHDALIEAQQELTAFTKQGRILRRQRLRQEAQARKALEEEGLLKAASETTEAAESSTNAEASSTPAAEATQAVPEPAKESESAPAAPEASSRPQTAAETATAGLFGDVPNRK</sequence>
<dbReference type="Proteomes" id="UP000001861">
    <property type="component" value="Unassembled WGS sequence"/>
</dbReference>
<evidence type="ECO:0000256" key="7">
    <source>
        <dbReference type="ARBA" id="ARBA00035399"/>
    </source>
</evidence>
<evidence type="ECO:0000256" key="1">
    <source>
        <dbReference type="ARBA" id="ARBA00004173"/>
    </source>
</evidence>
<dbReference type="GO" id="GO:0005762">
    <property type="term" value="C:mitochondrial large ribosomal subunit"/>
    <property type="evidence" value="ECO:0007669"/>
    <property type="project" value="TreeGrafter"/>
</dbReference>
<dbReference type="Pfam" id="PF06984">
    <property type="entry name" value="MRP-L47"/>
    <property type="match status" value="1"/>
</dbReference>
<dbReference type="PANTHER" id="PTHR21183">
    <property type="entry name" value="RIBOSOMAL PROTEIN L47, MITOCHONDRIAL-RELATED"/>
    <property type="match status" value="1"/>
</dbReference>
<name>A8NS31_COPC7</name>
<accession>A8NS31</accession>
<evidence type="ECO:0000256" key="3">
    <source>
        <dbReference type="ARBA" id="ARBA00022980"/>
    </source>
</evidence>
<dbReference type="GO" id="GO:0032543">
    <property type="term" value="P:mitochondrial translation"/>
    <property type="evidence" value="ECO:0007669"/>
    <property type="project" value="TreeGrafter"/>
</dbReference>
<dbReference type="VEuPathDB" id="FungiDB:CC1G_03012"/>
<dbReference type="GO" id="GO:0003735">
    <property type="term" value="F:structural constituent of ribosome"/>
    <property type="evidence" value="ECO:0007669"/>
    <property type="project" value="InterPro"/>
</dbReference>
<reference evidence="9 10" key="1">
    <citation type="journal article" date="2010" name="Proc. Natl. Acad. Sci. U.S.A.">
        <title>Insights into evolution of multicellular fungi from the assembled chromosomes of the mushroom Coprinopsis cinerea (Coprinus cinereus).</title>
        <authorList>
            <person name="Stajich J.E."/>
            <person name="Wilke S.K."/>
            <person name="Ahren D."/>
            <person name="Au C.H."/>
            <person name="Birren B.W."/>
            <person name="Borodovsky M."/>
            <person name="Burns C."/>
            <person name="Canback B."/>
            <person name="Casselton L.A."/>
            <person name="Cheng C.K."/>
            <person name="Deng J."/>
            <person name="Dietrich F.S."/>
            <person name="Fargo D.C."/>
            <person name="Farman M.L."/>
            <person name="Gathman A.C."/>
            <person name="Goldberg J."/>
            <person name="Guigo R."/>
            <person name="Hoegger P.J."/>
            <person name="Hooker J.B."/>
            <person name="Huggins A."/>
            <person name="James T.Y."/>
            <person name="Kamada T."/>
            <person name="Kilaru S."/>
            <person name="Kodira C."/>
            <person name="Kues U."/>
            <person name="Kupfer D."/>
            <person name="Kwan H.S."/>
            <person name="Lomsadze A."/>
            <person name="Li W."/>
            <person name="Lilly W.W."/>
            <person name="Ma L.J."/>
            <person name="Mackey A.J."/>
            <person name="Manning G."/>
            <person name="Martin F."/>
            <person name="Muraguchi H."/>
            <person name="Natvig D.O."/>
            <person name="Palmerini H."/>
            <person name="Ramesh M.A."/>
            <person name="Rehmeyer C.J."/>
            <person name="Roe B.A."/>
            <person name="Shenoy N."/>
            <person name="Stanke M."/>
            <person name="Ter-Hovhannisyan V."/>
            <person name="Tunlid A."/>
            <person name="Velagapudi R."/>
            <person name="Vision T.J."/>
            <person name="Zeng Q."/>
            <person name="Zolan M.E."/>
            <person name="Pukkila P.J."/>
        </authorList>
    </citation>
    <scope>NUCLEOTIDE SEQUENCE [LARGE SCALE GENOMIC DNA]</scope>
    <source>
        <strain evidence="10">Okayama-7 / 130 / ATCC MYA-4618 / FGSC 9003</strain>
    </source>
</reference>
<dbReference type="InterPro" id="IPR010729">
    <property type="entry name" value="Ribosomal_uL29_mit"/>
</dbReference>
<protein>
    <recommendedName>
        <fullName evidence="6">Large ribosomal subunit protein uL29m</fullName>
    </recommendedName>
    <alternativeName>
        <fullName evidence="7">54S ribosomal protein L4, mitochondrial</fullName>
    </alternativeName>
</protein>
<dbReference type="AlphaFoldDB" id="A8NS31"/>
<dbReference type="KEGG" id="cci:CC1G_03012"/>
<keyword evidence="5" id="KW-0687">Ribonucleoprotein</keyword>
<dbReference type="STRING" id="240176.A8NS31"/>
<comment type="similarity">
    <text evidence="2">Belongs to the universal ribosomal protein uL29 family.</text>
</comment>
<evidence type="ECO:0000256" key="2">
    <source>
        <dbReference type="ARBA" id="ARBA00009254"/>
    </source>
</evidence>
<comment type="caution">
    <text evidence="9">The sequence shown here is derived from an EMBL/GenBank/DDBJ whole genome shotgun (WGS) entry which is preliminary data.</text>
</comment>
<evidence type="ECO:0000256" key="4">
    <source>
        <dbReference type="ARBA" id="ARBA00023128"/>
    </source>
</evidence>
<comment type="subcellular location">
    <subcellularLocation>
        <location evidence="1">Mitochondrion</location>
    </subcellularLocation>
</comment>
<dbReference type="eggNOG" id="KOG3331">
    <property type="taxonomic scope" value="Eukaryota"/>
</dbReference>
<dbReference type="RefSeq" id="XP_001835924.2">
    <property type="nucleotide sequence ID" value="XM_001835872.2"/>
</dbReference>
<organism evidence="9 10">
    <name type="scientific">Coprinopsis cinerea (strain Okayama-7 / 130 / ATCC MYA-4618 / FGSC 9003)</name>
    <name type="common">Inky cap fungus</name>
    <name type="synonym">Hormographiella aspergillata</name>
    <dbReference type="NCBI Taxonomy" id="240176"/>
    <lineage>
        <taxon>Eukaryota</taxon>
        <taxon>Fungi</taxon>
        <taxon>Dikarya</taxon>
        <taxon>Basidiomycota</taxon>
        <taxon>Agaricomycotina</taxon>
        <taxon>Agaricomycetes</taxon>
        <taxon>Agaricomycetidae</taxon>
        <taxon>Agaricales</taxon>
        <taxon>Agaricineae</taxon>
        <taxon>Psathyrellaceae</taxon>
        <taxon>Coprinopsis</taxon>
    </lineage>
</organism>
<keyword evidence="4" id="KW-0496">Mitochondrion</keyword>
<dbReference type="InParanoid" id="A8NS31"/>